<comment type="caution">
    <text evidence="3">The sequence shown here is derived from an EMBL/GenBank/DDBJ whole genome shotgun (WGS) entry which is preliminary data.</text>
</comment>
<gene>
    <name evidence="3" type="ORF">HETSPECPRED_005242</name>
</gene>
<keyword evidence="2" id="KW-0472">Membrane</keyword>
<keyword evidence="2" id="KW-0812">Transmembrane</keyword>
<feature type="transmembrane region" description="Helical" evidence="2">
    <location>
        <begin position="165"/>
        <end position="185"/>
    </location>
</feature>
<reference evidence="3" key="1">
    <citation type="submission" date="2021-03" db="EMBL/GenBank/DDBJ databases">
        <authorList>
            <person name="Tagirdzhanova G."/>
        </authorList>
    </citation>
    <scope>NUCLEOTIDE SEQUENCE</scope>
</reference>
<evidence type="ECO:0000256" key="2">
    <source>
        <dbReference type="SAM" id="Phobius"/>
    </source>
</evidence>
<accession>A0A8H3FLD1</accession>
<dbReference type="InterPro" id="IPR018750">
    <property type="entry name" value="DUF2306_membrane"/>
</dbReference>
<dbReference type="Proteomes" id="UP000664521">
    <property type="component" value="Unassembled WGS sequence"/>
</dbReference>
<dbReference type="AlphaFoldDB" id="A0A8H3FLD1"/>
<feature type="transmembrane region" description="Helical" evidence="2">
    <location>
        <begin position="197"/>
        <end position="220"/>
    </location>
</feature>
<evidence type="ECO:0008006" key="5">
    <source>
        <dbReference type="Google" id="ProtNLM"/>
    </source>
</evidence>
<keyword evidence="4" id="KW-1185">Reference proteome</keyword>
<evidence type="ECO:0000256" key="1">
    <source>
        <dbReference type="SAM" id="MobiDB-lite"/>
    </source>
</evidence>
<dbReference type="OrthoDB" id="193478at2759"/>
<sequence length="366" mass="40844">MHPNGSPMMKRPVSSSHTSLNQIEKPPSKFVQFWRRIYLPLGFQKGYNFPLFFIFAGALFGFSLARLSYLNIAGNDSHSYANGTSPGEWYWFSHGIYRVGITLHLVTILPAGLLMVWQFLPVIRHKFLIVHRINGYLVIILSIVSNVGAVMIVRRAFGGTLATQAGVGLLAIISTASIGMAYYNIKRLQIDQHRAWMLRAVFYLATIVTLRLIMILSALISSQASGYDTTMSCGEIFSIYDTPQNVTSLYPQCGQPGSSDDTRVIVQASFANGQAEQIGTSLRLSFGMALWMALFLHLVGVEIYLNLTPRESNRLRQVSYERQMEKGLEPFGSAGLTVDRWGDAEPWKPVEEVAMADPDKIEKHGI</sequence>
<feature type="transmembrane region" description="Helical" evidence="2">
    <location>
        <begin position="101"/>
        <end position="123"/>
    </location>
</feature>
<organism evidence="3 4">
    <name type="scientific">Heterodermia speciosa</name>
    <dbReference type="NCBI Taxonomy" id="116794"/>
    <lineage>
        <taxon>Eukaryota</taxon>
        <taxon>Fungi</taxon>
        <taxon>Dikarya</taxon>
        <taxon>Ascomycota</taxon>
        <taxon>Pezizomycotina</taxon>
        <taxon>Lecanoromycetes</taxon>
        <taxon>OSLEUM clade</taxon>
        <taxon>Lecanoromycetidae</taxon>
        <taxon>Caliciales</taxon>
        <taxon>Physciaceae</taxon>
        <taxon>Heterodermia</taxon>
    </lineage>
</organism>
<name>A0A8H3FLD1_9LECA</name>
<keyword evidence="2" id="KW-1133">Transmembrane helix</keyword>
<dbReference type="EMBL" id="CAJPDS010000032">
    <property type="protein sequence ID" value="CAF9923106.1"/>
    <property type="molecule type" value="Genomic_DNA"/>
</dbReference>
<feature type="region of interest" description="Disordered" evidence="1">
    <location>
        <begin position="1"/>
        <end position="21"/>
    </location>
</feature>
<feature type="transmembrane region" description="Helical" evidence="2">
    <location>
        <begin position="288"/>
        <end position="307"/>
    </location>
</feature>
<proteinExistence type="predicted"/>
<protein>
    <recommendedName>
        <fullName evidence="5">Microtubule associated protein</fullName>
    </recommendedName>
</protein>
<evidence type="ECO:0000313" key="3">
    <source>
        <dbReference type="EMBL" id="CAF9923106.1"/>
    </source>
</evidence>
<feature type="transmembrane region" description="Helical" evidence="2">
    <location>
        <begin position="135"/>
        <end position="153"/>
    </location>
</feature>
<evidence type="ECO:0000313" key="4">
    <source>
        <dbReference type="Proteomes" id="UP000664521"/>
    </source>
</evidence>
<feature type="transmembrane region" description="Helical" evidence="2">
    <location>
        <begin position="49"/>
        <end position="69"/>
    </location>
</feature>
<dbReference type="Pfam" id="PF10067">
    <property type="entry name" value="DUF2306"/>
    <property type="match status" value="1"/>
</dbReference>